<feature type="compositionally biased region" description="Basic residues" evidence="1">
    <location>
        <begin position="603"/>
        <end position="615"/>
    </location>
</feature>
<protein>
    <submittedName>
        <fullName evidence="2">Uncharacterized protein</fullName>
    </submittedName>
</protein>
<feature type="compositionally biased region" description="Basic and acidic residues" evidence="1">
    <location>
        <begin position="58"/>
        <end position="71"/>
    </location>
</feature>
<feature type="region of interest" description="Disordered" evidence="1">
    <location>
        <begin position="382"/>
        <end position="413"/>
    </location>
</feature>
<dbReference type="AlphaFoldDB" id="A0A9P5TRE1"/>
<dbReference type="EMBL" id="JADNYJ010000011">
    <property type="protein sequence ID" value="KAF8908543.1"/>
    <property type="molecule type" value="Genomic_DNA"/>
</dbReference>
<evidence type="ECO:0000313" key="3">
    <source>
        <dbReference type="Proteomes" id="UP000724874"/>
    </source>
</evidence>
<name>A0A9P5TRE1_GYMJU</name>
<reference evidence="2" key="1">
    <citation type="submission" date="2020-11" db="EMBL/GenBank/DDBJ databases">
        <authorList>
            <consortium name="DOE Joint Genome Institute"/>
            <person name="Ahrendt S."/>
            <person name="Riley R."/>
            <person name="Andreopoulos W."/>
            <person name="LaButti K."/>
            <person name="Pangilinan J."/>
            <person name="Ruiz-duenas F.J."/>
            <person name="Barrasa J.M."/>
            <person name="Sanchez-Garcia M."/>
            <person name="Camarero S."/>
            <person name="Miyauchi S."/>
            <person name="Serrano A."/>
            <person name="Linde D."/>
            <person name="Babiker R."/>
            <person name="Drula E."/>
            <person name="Ayuso-Fernandez I."/>
            <person name="Pacheco R."/>
            <person name="Padilla G."/>
            <person name="Ferreira P."/>
            <person name="Barriuso J."/>
            <person name="Kellner H."/>
            <person name="Castanera R."/>
            <person name="Alfaro M."/>
            <person name="Ramirez L."/>
            <person name="Pisabarro A.G."/>
            <person name="Kuo A."/>
            <person name="Tritt A."/>
            <person name="Lipzen A."/>
            <person name="He G."/>
            <person name="Yan M."/>
            <person name="Ng V."/>
            <person name="Cullen D."/>
            <person name="Martin F."/>
            <person name="Rosso M.-N."/>
            <person name="Henrissat B."/>
            <person name="Hibbett D."/>
            <person name="Martinez A.T."/>
            <person name="Grigoriev I.V."/>
        </authorList>
    </citation>
    <scope>NUCLEOTIDE SEQUENCE</scope>
    <source>
        <strain evidence="2">AH 44721</strain>
    </source>
</reference>
<sequence length="635" mass="70078">MLGHTTGNIEIKDGQFTATAGHQFNITINASALDNMDDNPPKPQSLKSKSPKRKALRRAHDENLPRAEGPHSKSKVAISKIGILTNDQESHTEVVVTHGQTSYDIYYRLLASKGRGSPLWIPQPNKSLPIDYQRTGMRIGDVGIITSRGSFMFLFNICYPADHPINRNKVPENFVPLTVDSANDIQMLSEFGPESYLSSASIKKLSRAESSSLVFESSASEGAILTMPVGSNSQDLMPILRFKKYVAQHAEDWYKHIINVRECEVNNGDVRLVIGHDKTSSWGMATFSSSTAEDSALYLSFRPTDPGTILDRQYGWDLSGSAEVRNGPDPREVEVLRKDDPAAEEGAIYQNQCLFVRTINPKLQDGVWKNLVSGFGQLGIQTEERGDNDSDVSGHSRQSHSQNSSRSGSNRSQGTVLGQVLQNMSRSGQTSTVRWDPPSSRAVTNHPSEILNNMLLSFDPHARIAITEDADWISILLPEDAILPSKEEIYGRVMSSFCMHEEGKKRDVQQILPLTCGLFDTFSQPPKTQETIVDINDACEPQPNAVGGVIELHPAGWEPSDTYWEPDTVTSGPWADLKLSKAPQAVVDGAADKVHTRSPGEHHTKKRISTPKRKVQARERSHSPSNPDLGHDMAV</sequence>
<gene>
    <name evidence="2" type="ORF">CPB84DRAFT_1744176</name>
</gene>
<feature type="region of interest" description="Disordered" evidence="1">
    <location>
        <begin position="591"/>
        <end position="635"/>
    </location>
</feature>
<evidence type="ECO:0000256" key="1">
    <source>
        <dbReference type="SAM" id="MobiDB-lite"/>
    </source>
</evidence>
<feature type="compositionally biased region" description="Basic and acidic residues" evidence="1">
    <location>
        <begin position="382"/>
        <end position="394"/>
    </location>
</feature>
<accession>A0A9P5TRE1</accession>
<feature type="compositionally biased region" description="Basic and acidic residues" evidence="1">
    <location>
        <begin position="591"/>
        <end position="602"/>
    </location>
</feature>
<organism evidence="2 3">
    <name type="scientific">Gymnopilus junonius</name>
    <name type="common">Spectacular rustgill mushroom</name>
    <name type="synonym">Gymnopilus spectabilis subsp. junonius</name>
    <dbReference type="NCBI Taxonomy" id="109634"/>
    <lineage>
        <taxon>Eukaryota</taxon>
        <taxon>Fungi</taxon>
        <taxon>Dikarya</taxon>
        <taxon>Basidiomycota</taxon>
        <taxon>Agaricomycotina</taxon>
        <taxon>Agaricomycetes</taxon>
        <taxon>Agaricomycetidae</taxon>
        <taxon>Agaricales</taxon>
        <taxon>Agaricineae</taxon>
        <taxon>Hymenogastraceae</taxon>
        <taxon>Gymnopilus</taxon>
    </lineage>
</organism>
<proteinExistence type="predicted"/>
<feature type="compositionally biased region" description="Low complexity" evidence="1">
    <location>
        <begin position="395"/>
        <end position="413"/>
    </location>
</feature>
<comment type="caution">
    <text evidence="2">The sequence shown here is derived from an EMBL/GenBank/DDBJ whole genome shotgun (WGS) entry which is preliminary data.</text>
</comment>
<keyword evidence="3" id="KW-1185">Reference proteome</keyword>
<dbReference type="Proteomes" id="UP000724874">
    <property type="component" value="Unassembled WGS sequence"/>
</dbReference>
<feature type="region of interest" description="Disordered" evidence="1">
    <location>
        <begin position="32"/>
        <end position="75"/>
    </location>
</feature>
<dbReference type="OrthoDB" id="2662290at2759"/>
<evidence type="ECO:0000313" key="2">
    <source>
        <dbReference type="EMBL" id="KAF8908543.1"/>
    </source>
</evidence>